<dbReference type="Gene3D" id="3.10.450.50">
    <property type="match status" value="1"/>
</dbReference>
<dbReference type="EMBL" id="JBHSIS010000009">
    <property type="protein sequence ID" value="MFC4855950.1"/>
    <property type="molecule type" value="Genomic_DNA"/>
</dbReference>
<dbReference type="InterPro" id="IPR032710">
    <property type="entry name" value="NTF2-like_dom_sf"/>
</dbReference>
<proteinExistence type="predicted"/>
<evidence type="ECO:0000313" key="3">
    <source>
        <dbReference type="Proteomes" id="UP001595859"/>
    </source>
</evidence>
<comment type="caution">
    <text evidence="2">The sequence shown here is derived from an EMBL/GenBank/DDBJ whole genome shotgun (WGS) entry which is preliminary data.</text>
</comment>
<accession>A0ABV9S2S5</accession>
<protein>
    <submittedName>
        <fullName evidence="2">Nuclear transport factor 2 family protein</fullName>
    </submittedName>
</protein>
<organism evidence="2 3">
    <name type="scientific">Actinophytocola glycyrrhizae</name>
    <dbReference type="NCBI Taxonomy" id="2044873"/>
    <lineage>
        <taxon>Bacteria</taxon>
        <taxon>Bacillati</taxon>
        <taxon>Actinomycetota</taxon>
        <taxon>Actinomycetes</taxon>
        <taxon>Pseudonocardiales</taxon>
        <taxon>Pseudonocardiaceae</taxon>
    </lineage>
</organism>
<evidence type="ECO:0000313" key="2">
    <source>
        <dbReference type="EMBL" id="MFC4855950.1"/>
    </source>
</evidence>
<sequence>MINGNRDISPSTATTAAGVDHVRLSYEYLDAGEFDAYGSLLHEDMQVSGFWDLPAHGRAAAVARARGAAGPPGHHQVHRVVAGGDCVVAIGRYVVPATTAAPAPAAVEFADVFTLSGDALLLGQRRFRYRCDPAGA</sequence>
<dbReference type="Pfam" id="PF12680">
    <property type="entry name" value="SnoaL_2"/>
    <property type="match status" value="1"/>
</dbReference>
<feature type="domain" description="SnoaL-like" evidence="1">
    <location>
        <begin position="22"/>
        <end position="117"/>
    </location>
</feature>
<evidence type="ECO:0000259" key="1">
    <source>
        <dbReference type="Pfam" id="PF12680"/>
    </source>
</evidence>
<name>A0ABV9S2S5_9PSEU</name>
<dbReference type="SUPFAM" id="SSF54427">
    <property type="entry name" value="NTF2-like"/>
    <property type="match status" value="1"/>
</dbReference>
<dbReference type="Proteomes" id="UP001595859">
    <property type="component" value="Unassembled WGS sequence"/>
</dbReference>
<gene>
    <name evidence="2" type="ORF">ACFPCV_20755</name>
</gene>
<dbReference type="InterPro" id="IPR037401">
    <property type="entry name" value="SnoaL-like"/>
</dbReference>
<reference evidence="3" key="1">
    <citation type="journal article" date="2019" name="Int. J. Syst. Evol. Microbiol.">
        <title>The Global Catalogue of Microorganisms (GCM) 10K type strain sequencing project: providing services to taxonomists for standard genome sequencing and annotation.</title>
        <authorList>
            <consortium name="The Broad Institute Genomics Platform"/>
            <consortium name="The Broad Institute Genome Sequencing Center for Infectious Disease"/>
            <person name="Wu L."/>
            <person name="Ma J."/>
        </authorList>
    </citation>
    <scope>NUCLEOTIDE SEQUENCE [LARGE SCALE GENOMIC DNA]</scope>
    <source>
        <strain evidence="3">ZS-22-S1</strain>
    </source>
</reference>
<dbReference type="RefSeq" id="WP_378057917.1">
    <property type="nucleotide sequence ID" value="NZ_JBHSIS010000009.1"/>
</dbReference>
<keyword evidence="3" id="KW-1185">Reference proteome</keyword>